<gene>
    <name evidence="7" type="ORF">DSTB1V02_LOCUS3560</name>
</gene>
<dbReference type="GO" id="GO:0006508">
    <property type="term" value="P:proteolysis"/>
    <property type="evidence" value="ECO:0007669"/>
    <property type="project" value="InterPro"/>
</dbReference>
<keyword evidence="8" id="KW-1185">Reference proteome</keyword>
<dbReference type="OrthoDB" id="546450at2759"/>
<dbReference type="PROSITE" id="PS50240">
    <property type="entry name" value="TRYPSIN_DOM"/>
    <property type="match status" value="1"/>
</dbReference>
<dbReference type="EMBL" id="LR899987">
    <property type="protein sequence ID" value="CAD7243644.1"/>
    <property type="molecule type" value="Genomic_DNA"/>
</dbReference>
<dbReference type="GO" id="GO:0004252">
    <property type="term" value="F:serine-type endopeptidase activity"/>
    <property type="evidence" value="ECO:0007669"/>
    <property type="project" value="InterPro"/>
</dbReference>
<evidence type="ECO:0000313" key="7">
    <source>
        <dbReference type="EMBL" id="CAD7243644.1"/>
    </source>
</evidence>
<dbReference type="Gene3D" id="2.40.10.10">
    <property type="entry name" value="Trypsin-like serine proteases"/>
    <property type="match status" value="1"/>
</dbReference>
<dbReference type="CDD" id="cd00190">
    <property type="entry name" value="Tryp_SPc"/>
    <property type="match status" value="1"/>
</dbReference>
<organism evidence="7">
    <name type="scientific">Darwinula stevensoni</name>
    <dbReference type="NCBI Taxonomy" id="69355"/>
    <lineage>
        <taxon>Eukaryota</taxon>
        <taxon>Metazoa</taxon>
        <taxon>Ecdysozoa</taxon>
        <taxon>Arthropoda</taxon>
        <taxon>Crustacea</taxon>
        <taxon>Oligostraca</taxon>
        <taxon>Ostracoda</taxon>
        <taxon>Podocopa</taxon>
        <taxon>Podocopida</taxon>
        <taxon>Darwinulocopina</taxon>
        <taxon>Darwinuloidea</taxon>
        <taxon>Darwinulidae</taxon>
        <taxon>Darwinula</taxon>
    </lineage>
</organism>
<reference evidence="7" key="1">
    <citation type="submission" date="2020-11" db="EMBL/GenBank/DDBJ databases">
        <authorList>
            <person name="Tran Van P."/>
        </authorList>
    </citation>
    <scope>NUCLEOTIDE SEQUENCE</scope>
</reference>
<evidence type="ECO:0000256" key="3">
    <source>
        <dbReference type="ARBA" id="ARBA00023180"/>
    </source>
</evidence>
<evidence type="ECO:0000256" key="1">
    <source>
        <dbReference type="ARBA" id="ARBA00022729"/>
    </source>
</evidence>
<dbReference type="Proteomes" id="UP000677054">
    <property type="component" value="Unassembled WGS sequence"/>
</dbReference>
<feature type="domain" description="Peptidase S1" evidence="6">
    <location>
        <begin position="57"/>
        <end position="298"/>
    </location>
</feature>
<comment type="similarity">
    <text evidence="4">Belongs to the peptidase S1 family. CLIP subfamily.</text>
</comment>
<dbReference type="SMART" id="SM00020">
    <property type="entry name" value="Tryp_SPc"/>
    <property type="match status" value="1"/>
</dbReference>
<keyword evidence="2" id="KW-1015">Disulfide bond</keyword>
<dbReference type="InterPro" id="IPR051333">
    <property type="entry name" value="CLIP_Serine_Protease"/>
</dbReference>
<keyword evidence="3" id="KW-0325">Glycoprotein</keyword>
<protein>
    <recommendedName>
        <fullName evidence="6">Peptidase S1 domain-containing protein</fullName>
    </recommendedName>
</protein>
<keyword evidence="1" id="KW-0732">Signal</keyword>
<evidence type="ECO:0000256" key="2">
    <source>
        <dbReference type="ARBA" id="ARBA00023157"/>
    </source>
</evidence>
<evidence type="ECO:0000256" key="5">
    <source>
        <dbReference type="SAM" id="MobiDB-lite"/>
    </source>
</evidence>
<dbReference type="PANTHER" id="PTHR24260">
    <property type="match status" value="1"/>
</dbReference>
<accession>A0A7R8X4H5</accession>
<dbReference type="PANTHER" id="PTHR24260:SF145">
    <property type="entry name" value="FI17609P1-RELATED"/>
    <property type="match status" value="1"/>
</dbReference>
<dbReference type="FunFam" id="2.40.10.10:FF:000028">
    <property type="entry name" value="Serine protease easter"/>
    <property type="match status" value="1"/>
</dbReference>
<dbReference type="AlphaFoldDB" id="A0A7R8X4H5"/>
<feature type="region of interest" description="Disordered" evidence="5">
    <location>
        <begin position="38"/>
        <end position="57"/>
    </location>
</feature>
<dbReference type="InterPro" id="IPR009003">
    <property type="entry name" value="Peptidase_S1_PA"/>
</dbReference>
<feature type="compositionally biased region" description="Polar residues" evidence="5">
    <location>
        <begin position="38"/>
        <end position="53"/>
    </location>
</feature>
<dbReference type="PRINTS" id="PR00722">
    <property type="entry name" value="CHYMOTRYPSIN"/>
</dbReference>
<dbReference type="SUPFAM" id="SSF50494">
    <property type="entry name" value="Trypsin-like serine proteases"/>
    <property type="match status" value="1"/>
</dbReference>
<dbReference type="InterPro" id="IPR001314">
    <property type="entry name" value="Peptidase_S1A"/>
</dbReference>
<dbReference type="Pfam" id="PF00089">
    <property type="entry name" value="Trypsin"/>
    <property type="match status" value="1"/>
</dbReference>
<sequence length="306" mass="33485">MHAGFLHRRLQPPADLKLFGRYTVRVLDLLPGCGIPQISNTTSDPTRNLTQPGSDRILGGSGVPVQRRYPWMAWIGAFPYRVSYCGGSLINDRYVLTAASCIDPSYQTYFVTLGDFNRSTWSDSHSIQIPASPIVHPQYNSSDRNNDIALLKLKTPVDFKAFSHIRPVCLSSSGIPTPGQFVTIAGWSGIGVNHGTPENKLKVAKMRVVSQETCKVSYPVHGTNNTICVQPVAENSCKVSLETEDGDFGGPLVYRTPAGYYQNVGINSYTKTGCLPNSGIMATKTANYVDNFIKDNTQDAQWCPTG</sequence>
<dbReference type="EMBL" id="CAJPEV010000470">
    <property type="protein sequence ID" value="CAG0885612.1"/>
    <property type="molecule type" value="Genomic_DNA"/>
</dbReference>
<dbReference type="InterPro" id="IPR001254">
    <property type="entry name" value="Trypsin_dom"/>
</dbReference>
<evidence type="ECO:0000259" key="6">
    <source>
        <dbReference type="PROSITE" id="PS50240"/>
    </source>
</evidence>
<dbReference type="InterPro" id="IPR043504">
    <property type="entry name" value="Peptidase_S1_PA_chymotrypsin"/>
</dbReference>
<evidence type="ECO:0000313" key="8">
    <source>
        <dbReference type="Proteomes" id="UP000677054"/>
    </source>
</evidence>
<name>A0A7R8X4H5_9CRUS</name>
<proteinExistence type="inferred from homology"/>
<evidence type="ECO:0000256" key="4">
    <source>
        <dbReference type="ARBA" id="ARBA00024195"/>
    </source>
</evidence>